<proteinExistence type="predicted"/>
<evidence type="ECO:0000313" key="3">
    <source>
        <dbReference type="Proteomes" id="UP000676565"/>
    </source>
</evidence>
<evidence type="ECO:0000313" key="2">
    <source>
        <dbReference type="EMBL" id="MBP3960983.1"/>
    </source>
</evidence>
<accession>A0ABS5C4R3</accession>
<gene>
    <name evidence="2" type="ORF">J8F10_37660</name>
</gene>
<dbReference type="EMBL" id="JAGKQQ010000002">
    <property type="protein sequence ID" value="MBP3960983.1"/>
    <property type="molecule type" value="Genomic_DNA"/>
</dbReference>
<keyword evidence="1" id="KW-0472">Membrane</keyword>
<reference evidence="2 3" key="1">
    <citation type="submission" date="2021-04" db="EMBL/GenBank/DDBJ databases">
        <authorList>
            <person name="Ivanova A."/>
        </authorList>
    </citation>
    <scope>NUCLEOTIDE SEQUENCE [LARGE SCALE GENOMIC DNA]</scope>
    <source>
        <strain evidence="2 3">G18</strain>
    </source>
</reference>
<name>A0ABS5C4R3_9BACT</name>
<protein>
    <submittedName>
        <fullName evidence="2">Uncharacterized protein</fullName>
    </submittedName>
</protein>
<sequence>MKKLIALTGAGVGAAIGTIYTVEPVAFARFLDQAARAVARVSDGIEANSVPVSAALGMFLLTIVYHKARGKSFRESVEVAATRVQVVAVPAPVSETENQVVKRAQARATRTQLIADQIALENQIRKLPADVKQAEKDVCYTEQAVVEAEKSLTARRQAHVEAAEKLGTLRKELTVGRTELSAIATELKRLAEVV</sequence>
<comment type="caution">
    <text evidence="2">The sequence shown here is derived from an EMBL/GenBank/DDBJ whole genome shotgun (WGS) entry which is preliminary data.</text>
</comment>
<feature type="transmembrane region" description="Helical" evidence="1">
    <location>
        <begin position="45"/>
        <end position="65"/>
    </location>
</feature>
<organism evidence="2 3">
    <name type="scientific">Gemmata palustris</name>
    <dbReference type="NCBI Taxonomy" id="2822762"/>
    <lineage>
        <taxon>Bacteria</taxon>
        <taxon>Pseudomonadati</taxon>
        <taxon>Planctomycetota</taxon>
        <taxon>Planctomycetia</taxon>
        <taxon>Gemmatales</taxon>
        <taxon>Gemmataceae</taxon>
        <taxon>Gemmata</taxon>
    </lineage>
</organism>
<dbReference type="Proteomes" id="UP000676565">
    <property type="component" value="Unassembled WGS sequence"/>
</dbReference>
<evidence type="ECO:0000256" key="1">
    <source>
        <dbReference type="SAM" id="Phobius"/>
    </source>
</evidence>
<dbReference type="RefSeq" id="WP_210663537.1">
    <property type="nucleotide sequence ID" value="NZ_JAGKQQ010000002.1"/>
</dbReference>
<keyword evidence="1" id="KW-0812">Transmembrane</keyword>
<keyword evidence="1" id="KW-1133">Transmembrane helix</keyword>
<keyword evidence="3" id="KW-1185">Reference proteome</keyword>